<dbReference type="EMBL" id="JAIWQS010000010">
    <property type="protein sequence ID" value="KAJ8752095.1"/>
    <property type="molecule type" value="Genomic_DNA"/>
</dbReference>
<comment type="caution">
    <text evidence="9">The sequence shown here is derived from an EMBL/GenBank/DDBJ whole genome shotgun (WGS) entry which is preliminary data.</text>
</comment>
<sequence>MQKGEVNSQINNAMYVNGAPTIPLLTPYRIGQFNLSHRVVLAPLTRNRSYNNVPQPHAILYYSQRTTKGGLLITEATGVSDTAQGYPETPGIWTKEQIEAWKPIVDAVHAKGGIFFCQLWHVGRVSNPGFQPGGQDPISSTDKPIKGTKYTSPRRLGTEEIPQIVNDFRIAARNAIEAGFDGVEIHGAHGYLIDQFLKDNVNDRTDQYGGSLENRCRFALEIVEAVANEIGADRLGIRLSPFADYMDSFDSNPTALGLYLAESLNKYGILYCHMVEPRMKTAAEKHEISETLLPMRKAFNGTFISAGGYHKEDGNKAVEENRTDLVAYGRWFLANPDLPKRFELNAPLNNYNRTTFYIQDPVVGYTDYPFLEDTVSVSA</sequence>
<feature type="region of interest" description="Disordered" evidence="7">
    <location>
        <begin position="130"/>
        <end position="149"/>
    </location>
</feature>
<evidence type="ECO:0000256" key="4">
    <source>
        <dbReference type="ARBA" id="ARBA00022643"/>
    </source>
</evidence>
<accession>A0AAV8SIQ4</accession>
<dbReference type="SUPFAM" id="SSF51395">
    <property type="entry name" value="FMN-linked oxidoreductases"/>
    <property type="match status" value="1"/>
</dbReference>
<keyword evidence="3" id="KW-0285">Flavoprotein</keyword>
<comment type="cofactor">
    <cofactor evidence="1">
        <name>FMN</name>
        <dbReference type="ChEBI" id="CHEBI:58210"/>
    </cofactor>
</comment>
<name>A0AAV8SIQ4_9ROSI</name>
<keyword evidence="10" id="KW-1185">Reference proteome</keyword>
<evidence type="ECO:0000256" key="2">
    <source>
        <dbReference type="ARBA" id="ARBA00005979"/>
    </source>
</evidence>
<feature type="domain" description="NADH:flavin oxidoreductase/NADH oxidase N-terminal" evidence="8">
    <location>
        <begin position="24"/>
        <end position="348"/>
    </location>
</feature>
<dbReference type="InterPro" id="IPR045247">
    <property type="entry name" value="Oye-like"/>
</dbReference>
<dbReference type="PANTHER" id="PTHR22893">
    <property type="entry name" value="NADH OXIDOREDUCTASE-RELATED"/>
    <property type="match status" value="1"/>
</dbReference>
<dbReference type="InterPro" id="IPR013785">
    <property type="entry name" value="Aldolase_TIM"/>
</dbReference>
<dbReference type="Proteomes" id="UP001159364">
    <property type="component" value="Linkage Group LG10"/>
</dbReference>
<keyword evidence="5" id="KW-0521">NADP</keyword>
<evidence type="ECO:0000256" key="6">
    <source>
        <dbReference type="ARBA" id="ARBA00023002"/>
    </source>
</evidence>
<dbReference type="Pfam" id="PF00724">
    <property type="entry name" value="Oxidored_FMN"/>
    <property type="match status" value="1"/>
</dbReference>
<dbReference type="CDD" id="cd02933">
    <property type="entry name" value="OYE_like_FMN"/>
    <property type="match status" value="1"/>
</dbReference>
<evidence type="ECO:0000313" key="10">
    <source>
        <dbReference type="Proteomes" id="UP001159364"/>
    </source>
</evidence>
<dbReference type="GO" id="GO:0010181">
    <property type="term" value="F:FMN binding"/>
    <property type="evidence" value="ECO:0007669"/>
    <property type="project" value="InterPro"/>
</dbReference>
<dbReference type="FunFam" id="3.20.20.70:FF:000073">
    <property type="entry name" value="12-oxophytodienoate reductase 3"/>
    <property type="match status" value="1"/>
</dbReference>
<protein>
    <recommendedName>
        <fullName evidence="8">NADH:flavin oxidoreductase/NADH oxidase N-terminal domain-containing protein</fullName>
    </recommendedName>
</protein>
<proteinExistence type="inferred from homology"/>
<organism evidence="9 10">
    <name type="scientific">Erythroxylum novogranatense</name>
    <dbReference type="NCBI Taxonomy" id="1862640"/>
    <lineage>
        <taxon>Eukaryota</taxon>
        <taxon>Viridiplantae</taxon>
        <taxon>Streptophyta</taxon>
        <taxon>Embryophyta</taxon>
        <taxon>Tracheophyta</taxon>
        <taxon>Spermatophyta</taxon>
        <taxon>Magnoliopsida</taxon>
        <taxon>eudicotyledons</taxon>
        <taxon>Gunneridae</taxon>
        <taxon>Pentapetalae</taxon>
        <taxon>rosids</taxon>
        <taxon>fabids</taxon>
        <taxon>Malpighiales</taxon>
        <taxon>Erythroxylaceae</taxon>
        <taxon>Erythroxylum</taxon>
    </lineage>
</organism>
<comment type="similarity">
    <text evidence="2">Belongs to the NADH:flavin oxidoreductase/NADH oxidase family.</text>
</comment>
<gene>
    <name evidence="9" type="ORF">K2173_001770</name>
</gene>
<evidence type="ECO:0000256" key="1">
    <source>
        <dbReference type="ARBA" id="ARBA00001917"/>
    </source>
</evidence>
<dbReference type="Gene3D" id="3.20.20.70">
    <property type="entry name" value="Aldolase class I"/>
    <property type="match status" value="1"/>
</dbReference>
<evidence type="ECO:0000256" key="5">
    <source>
        <dbReference type="ARBA" id="ARBA00022857"/>
    </source>
</evidence>
<dbReference type="GO" id="GO:0016629">
    <property type="term" value="F:12-oxophytodienoate reductase activity"/>
    <property type="evidence" value="ECO:0007669"/>
    <property type="project" value="UniProtKB-ARBA"/>
</dbReference>
<evidence type="ECO:0000256" key="7">
    <source>
        <dbReference type="SAM" id="MobiDB-lite"/>
    </source>
</evidence>
<dbReference type="PANTHER" id="PTHR22893:SF91">
    <property type="entry name" value="NADPH DEHYDROGENASE 2-RELATED"/>
    <property type="match status" value="1"/>
</dbReference>
<dbReference type="InterPro" id="IPR001155">
    <property type="entry name" value="OxRdtase_FMN_N"/>
</dbReference>
<evidence type="ECO:0000259" key="8">
    <source>
        <dbReference type="Pfam" id="PF00724"/>
    </source>
</evidence>
<evidence type="ECO:0000256" key="3">
    <source>
        <dbReference type="ARBA" id="ARBA00022630"/>
    </source>
</evidence>
<keyword evidence="4" id="KW-0288">FMN</keyword>
<keyword evidence="6" id="KW-0560">Oxidoreductase</keyword>
<dbReference type="AlphaFoldDB" id="A0AAV8SIQ4"/>
<evidence type="ECO:0000313" key="9">
    <source>
        <dbReference type="EMBL" id="KAJ8752095.1"/>
    </source>
</evidence>
<reference evidence="9 10" key="1">
    <citation type="submission" date="2021-09" db="EMBL/GenBank/DDBJ databases">
        <title>Genomic insights and catalytic innovation underlie evolution of tropane alkaloids biosynthesis.</title>
        <authorList>
            <person name="Wang Y.-J."/>
            <person name="Tian T."/>
            <person name="Huang J.-P."/>
            <person name="Huang S.-X."/>
        </authorList>
    </citation>
    <scope>NUCLEOTIDE SEQUENCE [LARGE SCALE GENOMIC DNA]</scope>
    <source>
        <strain evidence="9">KIB-2018</strain>
        <tissue evidence="9">Leaf</tissue>
    </source>
</reference>